<name>A0A0L6Z9C9_9CLOT</name>
<reference evidence="3" key="1">
    <citation type="submission" date="2015-08" db="EMBL/GenBank/DDBJ databases">
        <title>Genome sequence of the strict anaerobe Clostridium homopropionicum LuHBu1 (DSM 5847T).</title>
        <authorList>
            <person name="Poehlein A."/>
            <person name="Beck M."/>
            <person name="Schiel-Bengelsdorf B."/>
            <person name="Bengelsdorf F.R."/>
            <person name="Daniel R."/>
            <person name="Duerre P."/>
        </authorList>
    </citation>
    <scope>NUCLEOTIDE SEQUENCE [LARGE SCALE GENOMIC DNA]</scope>
    <source>
        <strain evidence="3">DSM 5847</strain>
    </source>
</reference>
<sequence>MKKLCFGTFATILKKCMAKRVTQKRLCGTMLLSIAPTYDISGEDGTVSDLILGKKNLSPIVTETAPDVDPHDISDYFKQNILQMLNSNKRSLIVLALKDIIASDNSIEPDTIVEIVNRMTKEDIIKRNSFVLEDFLAGILLYTVLYVENRNCEGSVSEITDEYIHSFEDKKLDISFITAYSNLIPETAYEIAIDAHSLVLLAETGGKCQKCGRVLGIKKEGNDINYAKVVRLSETDEVLLCVECEREIQSASEEEKLALLSDKRDLENLMIARDATSRYTLEKQIEQVLREVDLMDVTDDTQLKIKPVKVENKITEKRLKDRVLFDVRQLYEGVNDSLYRLAGENRLNVDRFAKSIRRMYEDASESHISQSEIYYLLVETLFEKTGRKYRGACEIIISYFVQRCEVFDEVTK</sequence>
<keyword evidence="3" id="KW-1185">Reference proteome</keyword>
<dbReference type="RefSeq" id="WP_052221230.1">
    <property type="nucleotide sequence ID" value="NZ_LHUR01000022.1"/>
</dbReference>
<dbReference type="STRING" id="36844.SAMN04488501_102323"/>
<dbReference type="InterPro" id="IPR046921">
    <property type="entry name" value="ABC-3C_CTD11"/>
</dbReference>
<gene>
    <name evidence="2" type="ORF">CLHOM_16710</name>
</gene>
<feature type="domain" description="ABC-three component systems C-terminal" evidence="1">
    <location>
        <begin position="272"/>
        <end position="407"/>
    </location>
</feature>
<evidence type="ECO:0000313" key="3">
    <source>
        <dbReference type="Proteomes" id="UP000037043"/>
    </source>
</evidence>
<organism evidence="2 3">
    <name type="scientific">Clostridium homopropionicum DSM 5847</name>
    <dbReference type="NCBI Taxonomy" id="1121318"/>
    <lineage>
        <taxon>Bacteria</taxon>
        <taxon>Bacillati</taxon>
        <taxon>Bacillota</taxon>
        <taxon>Clostridia</taxon>
        <taxon>Eubacteriales</taxon>
        <taxon>Clostridiaceae</taxon>
        <taxon>Clostridium</taxon>
    </lineage>
</organism>
<evidence type="ECO:0000259" key="1">
    <source>
        <dbReference type="Pfam" id="PF20277"/>
    </source>
</evidence>
<dbReference type="AlphaFoldDB" id="A0A0L6Z9C9"/>
<comment type="caution">
    <text evidence="2">The sequence shown here is derived from an EMBL/GenBank/DDBJ whole genome shotgun (WGS) entry which is preliminary data.</text>
</comment>
<dbReference type="Proteomes" id="UP000037043">
    <property type="component" value="Unassembled WGS sequence"/>
</dbReference>
<dbReference type="PATRIC" id="fig|1121318.3.peg.1686"/>
<evidence type="ECO:0000313" key="2">
    <source>
        <dbReference type="EMBL" id="KOA19582.1"/>
    </source>
</evidence>
<protein>
    <recommendedName>
        <fullName evidence="1">ABC-three component systems C-terminal domain-containing protein</fullName>
    </recommendedName>
</protein>
<dbReference type="EMBL" id="LHUR01000022">
    <property type="protein sequence ID" value="KOA19582.1"/>
    <property type="molecule type" value="Genomic_DNA"/>
</dbReference>
<dbReference type="Pfam" id="PF20277">
    <property type="entry name" value="CTD11"/>
    <property type="match status" value="1"/>
</dbReference>
<proteinExistence type="predicted"/>
<accession>A0A0L6Z9C9</accession>